<sequence>PSLTATSSCAMVQLTSTSGIIRPSQSSQYTNNMDCRWNFSSNAMLEIVFYRFNTETNYDYVYVYDGGSLSSPLIGRFSGSSLPAPITTSSNNLYVRFTSDGGEITVDL</sequence>
<dbReference type="Pfam" id="PF00431">
    <property type="entry name" value="CUB"/>
    <property type="match status" value="1"/>
</dbReference>
<keyword evidence="1" id="KW-0677">Repeat</keyword>
<comment type="caution">
    <text evidence="5">The sequence shown here is derived from an EMBL/GenBank/DDBJ whole genome shotgun (WGS) entry which is preliminary data.</text>
</comment>
<evidence type="ECO:0000256" key="3">
    <source>
        <dbReference type="PROSITE-ProRule" id="PRU00059"/>
    </source>
</evidence>
<protein>
    <recommendedName>
        <fullName evidence="4">CUB domain-containing protein</fullName>
    </recommendedName>
</protein>
<organism evidence="5 6">
    <name type="scientific">Desmophyllum pertusum</name>
    <dbReference type="NCBI Taxonomy" id="174260"/>
    <lineage>
        <taxon>Eukaryota</taxon>
        <taxon>Metazoa</taxon>
        <taxon>Cnidaria</taxon>
        <taxon>Anthozoa</taxon>
        <taxon>Hexacorallia</taxon>
        <taxon>Scleractinia</taxon>
        <taxon>Caryophylliina</taxon>
        <taxon>Caryophylliidae</taxon>
        <taxon>Desmophyllum</taxon>
    </lineage>
</organism>
<keyword evidence="6" id="KW-1185">Reference proteome</keyword>
<dbReference type="CDD" id="cd00041">
    <property type="entry name" value="CUB"/>
    <property type="match status" value="1"/>
</dbReference>
<gene>
    <name evidence="5" type="ORF">OS493_013250</name>
</gene>
<proteinExistence type="predicted"/>
<feature type="non-terminal residue" evidence="5">
    <location>
        <position position="1"/>
    </location>
</feature>
<evidence type="ECO:0000313" key="6">
    <source>
        <dbReference type="Proteomes" id="UP001163046"/>
    </source>
</evidence>
<dbReference type="SMART" id="SM00042">
    <property type="entry name" value="CUB"/>
    <property type="match status" value="1"/>
</dbReference>
<dbReference type="PANTHER" id="PTHR24251">
    <property type="entry name" value="OVOCHYMASE-RELATED"/>
    <property type="match status" value="1"/>
</dbReference>
<feature type="domain" description="CUB" evidence="4">
    <location>
        <begin position="9"/>
        <end position="108"/>
    </location>
</feature>
<evidence type="ECO:0000313" key="5">
    <source>
        <dbReference type="EMBL" id="KAJ7362158.1"/>
    </source>
</evidence>
<reference evidence="5" key="1">
    <citation type="submission" date="2023-01" db="EMBL/GenBank/DDBJ databases">
        <title>Genome assembly of the deep-sea coral Lophelia pertusa.</title>
        <authorList>
            <person name="Herrera S."/>
            <person name="Cordes E."/>
        </authorList>
    </citation>
    <scope>NUCLEOTIDE SEQUENCE</scope>
    <source>
        <strain evidence="5">USNM1676648</strain>
        <tissue evidence="5">Polyp</tissue>
    </source>
</reference>
<comment type="caution">
    <text evidence="3">Lacks conserved residue(s) required for the propagation of feature annotation.</text>
</comment>
<dbReference type="SUPFAM" id="SSF49854">
    <property type="entry name" value="Spermadhesin, CUB domain"/>
    <property type="match status" value="1"/>
</dbReference>
<dbReference type="InterPro" id="IPR000859">
    <property type="entry name" value="CUB_dom"/>
</dbReference>
<dbReference type="AlphaFoldDB" id="A0A9W9YQH5"/>
<accession>A0A9W9YQH5</accession>
<evidence type="ECO:0000256" key="2">
    <source>
        <dbReference type="ARBA" id="ARBA00023157"/>
    </source>
</evidence>
<evidence type="ECO:0000259" key="4">
    <source>
        <dbReference type="PROSITE" id="PS01180"/>
    </source>
</evidence>
<evidence type="ECO:0000256" key="1">
    <source>
        <dbReference type="ARBA" id="ARBA00022737"/>
    </source>
</evidence>
<dbReference type="Proteomes" id="UP001163046">
    <property type="component" value="Unassembled WGS sequence"/>
</dbReference>
<dbReference type="Gene3D" id="2.60.120.290">
    <property type="entry name" value="Spermadhesin, CUB domain"/>
    <property type="match status" value="1"/>
</dbReference>
<dbReference type="InterPro" id="IPR035914">
    <property type="entry name" value="Sperma_CUB_dom_sf"/>
</dbReference>
<name>A0A9W9YQH5_9CNID</name>
<dbReference type="OrthoDB" id="5985384at2759"/>
<dbReference type="EMBL" id="MU827307">
    <property type="protein sequence ID" value="KAJ7362158.1"/>
    <property type="molecule type" value="Genomic_DNA"/>
</dbReference>
<dbReference type="PROSITE" id="PS01180">
    <property type="entry name" value="CUB"/>
    <property type="match status" value="1"/>
</dbReference>
<keyword evidence="2" id="KW-1015">Disulfide bond</keyword>
<dbReference type="PANTHER" id="PTHR24251:SF37">
    <property type="entry name" value="CUB DOMAIN-CONTAINING PROTEIN"/>
    <property type="match status" value="1"/>
</dbReference>